<organism evidence="3 4">
    <name type="scientific">Pseudocitrobacter vendiensis</name>
    <dbReference type="NCBI Taxonomy" id="2488306"/>
    <lineage>
        <taxon>Bacteria</taxon>
        <taxon>Pseudomonadati</taxon>
        <taxon>Pseudomonadota</taxon>
        <taxon>Gammaproteobacteria</taxon>
        <taxon>Enterobacterales</taxon>
        <taxon>Enterobacteriaceae</taxon>
        <taxon>Pseudocitrobacter</taxon>
    </lineage>
</organism>
<feature type="domain" description="Endonuclease GajA/Old nuclease/RecF-like AAA" evidence="1">
    <location>
        <begin position="1"/>
        <end position="453"/>
    </location>
</feature>
<reference evidence="3" key="1">
    <citation type="submission" date="2022-05" db="EMBL/GenBank/DDBJ databases">
        <authorList>
            <person name="Blom J."/>
        </authorList>
    </citation>
    <scope>NUCLEOTIDE SEQUENCE</scope>
    <source>
        <strain evidence="3">Type strain: CPO20170097</strain>
    </source>
</reference>
<evidence type="ECO:0000313" key="4">
    <source>
        <dbReference type="Proteomes" id="UP001152651"/>
    </source>
</evidence>
<comment type="caution">
    <text evidence="3">The sequence shown here is derived from an EMBL/GenBank/DDBJ whole genome shotgun (WGS) entry which is preliminary data.</text>
</comment>
<name>A0ABM9FE70_9ENTR</name>
<dbReference type="CDD" id="cd01026">
    <property type="entry name" value="TOPRIM_OLD"/>
    <property type="match status" value="1"/>
</dbReference>
<dbReference type="RefSeq" id="WP_253898860.1">
    <property type="nucleotide sequence ID" value="NZ_CALSBS010000021.1"/>
</dbReference>
<accession>A0ABM9FE70</accession>
<dbReference type="InterPro" id="IPR041685">
    <property type="entry name" value="AAA_GajA/Old/RecF-like"/>
</dbReference>
<feature type="domain" description="OLD protein-like TOPRIM" evidence="2">
    <location>
        <begin position="509"/>
        <end position="573"/>
    </location>
</feature>
<dbReference type="EMBL" id="CALSBS010000021">
    <property type="protein sequence ID" value="CAH6661299.1"/>
    <property type="molecule type" value="Genomic_DNA"/>
</dbReference>
<keyword evidence="4" id="KW-1185">Reference proteome</keyword>
<dbReference type="Proteomes" id="UP001152651">
    <property type="component" value="Unassembled WGS sequence"/>
</dbReference>
<dbReference type="InterPro" id="IPR027417">
    <property type="entry name" value="P-loop_NTPase"/>
</dbReference>
<dbReference type="Gene3D" id="3.40.50.300">
    <property type="entry name" value="P-loop containing nucleotide triphosphate hydrolases"/>
    <property type="match status" value="2"/>
</dbReference>
<gene>
    <name evidence="3" type="ORF">FBBNIHIM_19510</name>
</gene>
<dbReference type="InterPro" id="IPR051396">
    <property type="entry name" value="Bact_Antivir_Def_Nuclease"/>
</dbReference>
<dbReference type="SUPFAM" id="SSF52540">
    <property type="entry name" value="P-loop containing nucleoside triphosphate hydrolases"/>
    <property type="match status" value="1"/>
</dbReference>
<dbReference type="Pfam" id="PF20469">
    <property type="entry name" value="OLD-like_TOPRIM"/>
    <property type="match status" value="1"/>
</dbReference>
<proteinExistence type="predicted"/>
<dbReference type="PANTHER" id="PTHR43581">
    <property type="entry name" value="ATP/GTP PHOSPHATASE"/>
    <property type="match status" value="1"/>
</dbReference>
<dbReference type="InterPro" id="IPR034139">
    <property type="entry name" value="TOPRIM_OLD"/>
</dbReference>
<protein>
    <submittedName>
        <fullName evidence="3">AAA-15 domain-containing protein</fullName>
    </submittedName>
</protein>
<evidence type="ECO:0000313" key="3">
    <source>
        <dbReference type="EMBL" id="CAH6661299.1"/>
    </source>
</evidence>
<sequence length="754" mass="86086">MKINFIEIKNFRKLKSVRIDIAEKTTLFVGANNSGKTAAMEALGHFLVDASRFSVNDLTLCNWAKIKDITEQWLTEENIDLAKSQEAFSDLFPCMDIWIEAKENELQYVNHILPTLEWNGGLIGVRLRYEPKKFDVFFEGFISSRQNSLDIHDRISERIDKENYTIALWPKDIYEYLSRKLNSMFTIKCYSLDPSKLESSDNGIAKPQRIDSQQTLLDGIPLKDLIRIDEINAQRGFGSPSAADKENSKLNTQLRDYYSKHLNPIESPELSDIEALQAIRDAQDTFDERLKNCFSQAIKEVEGLNYPGVTDPKLKISTKIEPIDGLNHDSAVQYELTNALSNVSLDYLRLPESYNGLGYQNLISIAFRLMGFRDSWMKVGKATNKKLADDNQEDFPAPLHLVLIEEPEAHLHAQVQQIFIRKAYDILRNHNNLGDKEELHTQLIISTHSSHIAHECKFSSLRYFRRIPACKEHEIPVSTVINLSNVFGVNDDTEKFVIRYLKATHCDLFFADAVILVEGPAERILVPHLIRRHYPFLNQSYITLLEIGGSHAHRLKNLIVSLNLLTLIITDLDPKDSQDGKVKPSKKDSGFVTSNTTLASWVPEVTGVDELYKLTEDKKEKKYNDFFYVYSAFQIPVLAAFKGVNQEFLPNTFEDSLVYNNLDFFSNLTGNGLVKKFKASITNCKNAEEFGEESFLHLSKGNKAEFALDILYHDESDKLNTPNYISNGLKWLEEKIKIKQLELVSDLASDGENK</sequence>
<dbReference type="PANTHER" id="PTHR43581:SF2">
    <property type="entry name" value="EXCINUCLEASE ATPASE SUBUNIT"/>
    <property type="match status" value="1"/>
</dbReference>
<dbReference type="Pfam" id="PF13175">
    <property type="entry name" value="AAA_15"/>
    <property type="match status" value="1"/>
</dbReference>
<evidence type="ECO:0000259" key="2">
    <source>
        <dbReference type="Pfam" id="PF20469"/>
    </source>
</evidence>
<evidence type="ECO:0000259" key="1">
    <source>
        <dbReference type="Pfam" id="PF13175"/>
    </source>
</evidence>